<feature type="compositionally biased region" description="Basic residues" evidence="1">
    <location>
        <begin position="231"/>
        <end position="241"/>
    </location>
</feature>
<name>A0A1D1ZVL1_AUXPR</name>
<organism evidence="2">
    <name type="scientific">Auxenochlorella protothecoides</name>
    <name type="common">Green microalga</name>
    <name type="synonym">Chlorella protothecoides</name>
    <dbReference type="NCBI Taxonomy" id="3075"/>
    <lineage>
        <taxon>Eukaryota</taxon>
        <taxon>Viridiplantae</taxon>
        <taxon>Chlorophyta</taxon>
        <taxon>core chlorophytes</taxon>
        <taxon>Trebouxiophyceae</taxon>
        <taxon>Chlorellales</taxon>
        <taxon>Chlorellaceae</taxon>
        <taxon>Auxenochlorella</taxon>
    </lineage>
</organism>
<reference evidence="2" key="1">
    <citation type="submission" date="2015-08" db="EMBL/GenBank/DDBJ databases">
        <authorList>
            <person name="Babu N.S."/>
            <person name="Beckwith C.J."/>
            <person name="Beseler K.G."/>
            <person name="Brison A."/>
            <person name="Carone J.V."/>
            <person name="Caskin T.P."/>
            <person name="Diamond M."/>
            <person name="Durham M.E."/>
            <person name="Foxe J.M."/>
            <person name="Go M."/>
            <person name="Henderson B.A."/>
            <person name="Jones I.B."/>
            <person name="McGettigan J.A."/>
            <person name="Micheletti S.J."/>
            <person name="Nasrallah M.E."/>
            <person name="Ortiz D."/>
            <person name="Piller C.R."/>
            <person name="Privatt S.R."/>
            <person name="Schneider S.L."/>
            <person name="Sharp S."/>
            <person name="Smith T.C."/>
            <person name="Stanton J.D."/>
            <person name="Ullery H.E."/>
            <person name="Wilson R.J."/>
            <person name="Serrano M.G."/>
            <person name="Buck G."/>
            <person name="Lee V."/>
            <person name="Wang Y."/>
            <person name="Carvalho R."/>
            <person name="Voegtly L."/>
            <person name="Shi R."/>
            <person name="Duckworth R."/>
            <person name="Johnson A."/>
            <person name="Loviza R."/>
            <person name="Walstead R."/>
            <person name="Shah Z."/>
            <person name="Kiflezghi M."/>
            <person name="Wade K."/>
            <person name="Ball S.L."/>
            <person name="Bradley K.W."/>
            <person name="Asai D.J."/>
            <person name="Bowman C.A."/>
            <person name="Russell D.A."/>
            <person name="Pope W.H."/>
            <person name="Jacobs-Sera D."/>
            <person name="Hendrix R.W."/>
            <person name="Hatfull G.F."/>
        </authorList>
    </citation>
    <scope>NUCLEOTIDE SEQUENCE</scope>
</reference>
<feature type="region of interest" description="Disordered" evidence="1">
    <location>
        <begin position="122"/>
        <end position="154"/>
    </location>
</feature>
<evidence type="ECO:0000256" key="1">
    <source>
        <dbReference type="SAM" id="MobiDB-lite"/>
    </source>
</evidence>
<feature type="region of interest" description="Disordered" evidence="1">
    <location>
        <begin position="291"/>
        <end position="333"/>
    </location>
</feature>
<gene>
    <name evidence="2" type="ORF">g.33281</name>
</gene>
<feature type="region of interest" description="Disordered" evidence="1">
    <location>
        <begin position="231"/>
        <end position="266"/>
    </location>
</feature>
<protein>
    <submittedName>
        <fullName evidence="2">Uncharacterized protein</fullName>
    </submittedName>
</protein>
<feature type="non-terminal residue" evidence="2">
    <location>
        <position position="1"/>
    </location>
</feature>
<dbReference type="AlphaFoldDB" id="A0A1D1ZVL1"/>
<proteinExistence type="predicted"/>
<feature type="region of interest" description="Disordered" evidence="1">
    <location>
        <begin position="1"/>
        <end position="101"/>
    </location>
</feature>
<evidence type="ECO:0000313" key="2">
    <source>
        <dbReference type="EMBL" id="JAT70969.1"/>
    </source>
</evidence>
<accession>A0A1D1ZVL1</accession>
<feature type="compositionally biased region" description="Pro residues" evidence="1">
    <location>
        <begin position="31"/>
        <end position="43"/>
    </location>
</feature>
<feature type="compositionally biased region" description="Low complexity" evidence="1">
    <location>
        <begin position="291"/>
        <end position="302"/>
    </location>
</feature>
<dbReference type="EMBL" id="GDKF01007653">
    <property type="protein sequence ID" value="JAT70969.1"/>
    <property type="molecule type" value="Transcribed_RNA"/>
</dbReference>
<feature type="compositionally biased region" description="Low complexity" evidence="1">
    <location>
        <begin position="20"/>
        <end position="30"/>
    </location>
</feature>
<feature type="compositionally biased region" description="Pro residues" evidence="1">
    <location>
        <begin position="122"/>
        <end position="134"/>
    </location>
</feature>
<sequence length="333" mass="35198">LHRNECCRVPLASPTRSRRTPQSPCTDSSPPDSPCPAVAPPCPTGSRSHPALRHHCQRDPGKRACHGGLHGVPPARGGWRSRDPVLQEPATHLPHSPGPRQPRLLHCRAVFPGPFCHPPPVPAVSEPAGPPPRRPGGAALGPLPPCGHREPRADPRLCRGGAGHPALAPGQEHAQQVAAQARAVHLPQRGLQLRAGGRRLPALPPTRRHPRAGAGLRARLAHLPLVRPRERRRRRARRRLAACRPPGGRGAGREAGRAPRRGRQAPLPAQLEPGAAAGAGAAAARCLAAGAHHPRGAAAGQPPRRRRVTARREARAHAVLTPGLLHLSEAGEP</sequence>